<dbReference type="InterPro" id="IPR035919">
    <property type="entry name" value="EAL_sf"/>
</dbReference>
<dbReference type="InterPro" id="IPR043128">
    <property type="entry name" value="Rev_trsase/Diguanyl_cyclase"/>
</dbReference>
<proteinExistence type="predicted"/>
<dbReference type="FunFam" id="3.20.20.450:FF:000001">
    <property type="entry name" value="Cyclic di-GMP phosphodiesterase yahA"/>
    <property type="match status" value="1"/>
</dbReference>
<dbReference type="OrthoDB" id="6168558at2"/>
<dbReference type="InterPro" id="IPR029787">
    <property type="entry name" value="Nucleotide_cyclase"/>
</dbReference>
<dbReference type="PROSITE" id="PS50883">
    <property type="entry name" value="EAL"/>
    <property type="match status" value="1"/>
</dbReference>
<dbReference type="InterPro" id="IPR000700">
    <property type="entry name" value="PAS-assoc_C"/>
</dbReference>
<dbReference type="SUPFAM" id="SSF141868">
    <property type="entry name" value="EAL domain-like"/>
    <property type="match status" value="1"/>
</dbReference>
<dbReference type="InterPro" id="IPR035965">
    <property type="entry name" value="PAS-like_dom_sf"/>
</dbReference>
<dbReference type="Pfam" id="PF08447">
    <property type="entry name" value="PAS_3"/>
    <property type="match status" value="1"/>
</dbReference>
<dbReference type="PANTHER" id="PTHR44757">
    <property type="entry name" value="DIGUANYLATE CYCLASE DGCP"/>
    <property type="match status" value="1"/>
</dbReference>
<dbReference type="InterPro" id="IPR052155">
    <property type="entry name" value="Biofilm_reg_signaling"/>
</dbReference>
<dbReference type="FunFam" id="3.30.70.270:FF:000001">
    <property type="entry name" value="Diguanylate cyclase domain protein"/>
    <property type="match status" value="1"/>
</dbReference>
<dbReference type="NCBIfam" id="TIGR00254">
    <property type="entry name" value="GGDEF"/>
    <property type="match status" value="1"/>
</dbReference>
<evidence type="ECO:0000256" key="4">
    <source>
        <dbReference type="ARBA" id="ARBA00051114"/>
    </source>
</evidence>
<dbReference type="Pfam" id="PF00990">
    <property type="entry name" value="GGDEF"/>
    <property type="match status" value="1"/>
</dbReference>
<dbReference type="Gene3D" id="3.30.70.270">
    <property type="match status" value="1"/>
</dbReference>
<dbReference type="Gene3D" id="3.30.450.20">
    <property type="entry name" value="PAS domain"/>
    <property type="match status" value="2"/>
</dbReference>
<dbReference type="CDD" id="cd01949">
    <property type="entry name" value="GGDEF"/>
    <property type="match status" value="1"/>
</dbReference>
<dbReference type="SUPFAM" id="SSF55073">
    <property type="entry name" value="Nucleotide cyclase"/>
    <property type="match status" value="1"/>
</dbReference>
<sequence length="750" mass="85677">MTTNNKNDIVSTKDSPKPLDAAQLLLNEQQVILDNAGVGISFIRDRLIQRCNQQFATIYGFASAEEMVGSSSKCLYQNEDDFRQLGANAYPCLIRGERYTAEIQMIRRNGTLFWCRVTGKLINPDAVEQGSIWIIEDIDQQRHDDAALQALHHQQQLIFDHAMVGIAFLHERRVTHCNSRMADMLGYTLEEIHGLSTAAFYYSSAEWEAAGRIHREVLASGKAFSTELQLRRRDGSAIWCDLRSKAIDPTDLEQGSIWIMMDISERKRHDQELLRAQEALEQRVIERTQALETVVASLHREIEERKMAEERIRHLAQHDGLTGLPNRSLFEQRLEQQIETATAHNRQLAVLFIDLDHFKHINDSLGHHEGDLLLRSLAERLRQTVGHDNTLARIGGDEFVIMLNNVESSEHIEQLISRLQKTLQPVLRVGVQEFNVSSSIGAAIFPQDGVDSTTLIKHADTAMYRAKANGRNRFHFYNHEIDREEHERLALRNALHQALRNQEFELYYQPQVDVAENRITGVEALIRWHRPDHGMISPACFIPLAEECGLINEIGSWVLEQACAQLKKWQQAGIDLRVAVNLSAIQLDDPGFYDQLEDCLSRHGLQPEQLELELTESMLMKHVDHTIDLLNRLDRLGVYLSVDDFGTGYSSLSYLKRFPLDTIKIDQSFVREICIDPDDAVICRTIISMANSLNLTVTAEGVEEVDQLNQLAEFGCHQYQGYLFSRPLPADELTRRYRQHQPTASESYTI</sequence>
<dbReference type="InterPro" id="IPR013655">
    <property type="entry name" value="PAS_fold_3"/>
</dbReference>
<reference evidence="8 9" key="1">
    <citation type="submission" date="2018-03" db="EMBL/GenBank/DDBJ databases">
        <title>Genomic Encyclopedia of Archaeal and Bacterial Type Strains, Phase II (KMG-II): from individual species to whole genera.</title>
        <authorList>
            <person name="Goeker M."/>
        </authorList>
    </citation>
    <scope>NUCLEOTIDE SEQUENCE [LARGE SCALE GENOMIC DNA]</scope>
    <source>
        <strain evidence="8 9">DSM 17586</strain>
    </source>
</reference>
<dbReference type="GO" id="GO:0071111">
    <property type="term" value="F:cyclic-guanylate-specific phosphodiesterase activity"/>
    <property type="evidence" value="ECO:0007669"/>
    <property type="project" value="UniProtKB-EC"/>
</dbReference>
<dbReference type="SMART" id="SM00052">
    <property type="entry name" value="EAL"/>
    <property type="match status" value="1"/>
</dbReference>
<feature type="domain" description="PAC" evidence="5">
    <location>
        <begin position="224"/>
        <end position="275"/>
    </location>
</feature>
<keyword evidence="9" id="KW-1185">Reference proteome</keyword>
<dbReference type="SMART" id="SM00091">
    <property type="entry name" value="PAS"/>
    <property type="match status" value="2"/>
</dbReference>
<dbReference type="EC" id="3.1.4.52" evidence="2"/>
<evidence type="ECO:0000259" key="5">
    <source>
        <dbReference type="PROSITE" id="PS50113"/>
    </source>
</evidence>
<evidence type="ECO:0000313" key="8">
    <source>
        <dbReference type="EMBL" id="PSL16755.1"/>
    </source>
</evidence>
<comment type="cofactor">
    <cofactor evidence="1">
        <name>Mg(2+)</name>
        <dbReference type="ChEBI" id="CHEBI:18420"/>
    </cofactor>
</comment>
<dbReference type="Pfam" id="PF13426">
    <property type="entry name" value="PAS_9"/>
    <property type="match status" value="1"/>
</dbReference>
<dbReference type="PANTHER" id="PTHR44757:SF2">
    <property type="entry name" value="BIOFILM ARCHITECTURE MAINTENANCE PROTEIN MBAA"/>
    <property type="match status" value="1"/>
</dbReference>
<evidence type="ECO:0000259" key="7">
    <source>
        <dbReference type="PROSITE" id="PS50887"/>
    </source>
</evidence>
<feature type="domain" description="PAC" evidence="5">
    <location>
        <begin position="99"/>
        <end position="150"/>
    </location>
</feature>
<feature type="domain" description="GGDEF" evidence="7">
    <location>
        <begin position="346"/>
        <end position="479"/>
    </location>
</feature>
<protein>
    <recommendedName>
        <fullName evidence="2">cyclic-guanylate-specific phosphodiesterase</fullName>
        <ecNumber evidence="2">3.1.4.52</ecNumber>
    </recommendedName>
</protein>
<gene>
    <name evidence="8" type="ORF">CLV44_101153</name>
</gene>
<evidence type="ECO:0000259" key="6">
    <source>
        <dbReference type="PROSITE" id="PS50883"/>
    </source>
</evidence>
<dbReference type="SMART" id="SM00086">
    <property type="entry name" value="PAC"/>
    <property type="match status" value="2"/>
</dbReference>
<dbReference type="InterPro" id="IPR001610">
    <property type="entry name" value="PAC"/>
</dbReference>
<dbReference type="InterPro" id="IPR001633">
    <property type="entry name" value="EAL_dom"/>
</dbReference>
<dbReference type="InterPro" id="IPR000014">
    <property type="entry name" value="PAS"/>
</dbReference>
<dbReference type="GO" id="GO:0071732">
    <property type="term" value="P:cellular response to nitric oxide"/>
    <property type="evidence" value="ECO:0007669"/>
    <property type="project" value="UniProtKB-ARBA"/>
</dbReference>
<evidence type="ECO:0000256" key="1">
    <source>
        <dbReference type="ARBA" id="ARBA00001946"/>
    </source>
</evidence>
<comment type="catalytic activity">
    <reaction evidence="4">
        <text>3',3'-c-di-GMP + H2O = 5'-phosphoguanylyl(3'-&gt;5')guanosine + H(+)</text>
        <dbReference type="Rhea" id="RHEA:24902"/>
        <dbReference type="ChEBI" id="CHEBI:15377"/>
        <dbReference type="ChEBI" id="CHEBI:15378"/>
        <dbReference type="ChEBI" id="CHEBI:58754"/>
        <dbReference type="ChEBI" id="CHEBI:58805"/>
        <dbReference type="EC" id="3.1.4.52"/>
    </reaction>
    <physiologicalReaction direction="left-to-right" evidence="4">
        <dbReference type="Rhea" id="RHEA:24903"/>
    </physiologicalReaction>
</comment>
<dbReference type="Pfam" id="PF00563">
    <property type="entry name" value="EAL"/>
    <property type="match status" value="1"/>
</dbReference>
<dbReference type="PROSITE" id="PS50887">
    <property type="entry name" value="GGDEF"/>
    <property type="match status" value="1"/>
</dbReference>
<evidence type="ECO:0000313" key="9">
    <source>
        <dbReference type="Proteomes" id="UP000242133"/>
    </source>
</evidence>
<comment type="caution">
    <text evidence="8">The sequence shown here is derived from an EMBL/GenBank/DDBJ whole genome shotgun (WGS) entry which is preliminary data.</text>
</comment>
<dbReference type="AlphaFoldDB" id="A0A2P8F4V7"/>
<dbReference type="Gene3D" id="3.20.20.450">
    <property type="entry name" value="EAL domain"/>
    <property type="match status" value="1"/>
</dbReference>
<dbReference type="CDD" id="cd01948">
    <property type="entry name" value="EAL"/>
    <property type="match status" value="1"/>
</dbReference>
<dbReference type="InterPro" id="IPR012226">
    <property type="entry name" value="Diguanyl_cyclase/Pdiesterase"/>
</dbReference>
<name>A0A2P8F4V7_9GAMM</name>
<dbReference type="PROSITE" id="PS50113">
    <property type="entry name" value="PAC"/>
    <property type="match status" value="2"/>
</dbReference>
<dbReference type="NCBIfam" id="TIGR00229">
    <property type="entry name" value="sensory_box"/>
    <property type="match status" value="2"/>
</dbReference>
<dbReference type="CDD" id="cd00130">
    <property type="entry name" value="PAS"/>
    <property type="match status" value="2"/>
</dbReference>
<keyword evidence="3" id="KW-0973">c-di-GMP</keyword>
<evidence type="ECO:0000256" key="2">
    <source>
        <dbReference type="ARBA" id="ARBA00012282"/>
    </source>
</evidence>
<dbReference type="SUPFAM" id="SSF55785">
    <property type="entry name" value="PYP-like sensor domain (PAS domain)"/>
    <property type="match status" value="2"/>
</dbReference>
<dbReference type="PIRSF" id="PIRSF005925">
    <property type="entry name" value="Dos"/>
    <property type="match status" value="1"/>
</dbReference>
<organism evidence="8 9">
    <name type="scientific">Marinobacterium halophilum</name>
    <dbReference type="NCBI Taxonomy" id="267374"/>
    <lineage>
        <taxon>Bacteria</taxon>
        <taxon>Pseudomonadati</taxon>
        <taxon>Pseudomonadota</taxon>
        <taxon>Gammaproteobacteria</taxon>
        <taxon>Oceanospirillales</taxon>
        <taxon>Oceanospirillaceae</taxon>
        <taxon>Marinobacterium</taxon>
    </lineage>
</organism>
<accession>A0A2P8F4V7</accession>
<evidence type="ECO:0000256" key="3">
    <source>
        <dbReference type="ARBA" id="ARBA00022636"/>
    </source>
</evidence>
<dbReference type="RefSeq" id="WP_106590196.1">
    <property type="nucleotide sequence ID" value="NZ_PYGI01000001.1"/>
</dbReference>
<dbReference type="Proteomes" id="UP000242133">
    <property type="component" value="Unassembled WGS sequence"/>
</dbReference>
<dbReference type="InterPro" id="IPR000160">
    <property type="entry name" value="GGDEF_dom"/>
</dbReference>
<feature type="domain" description="EAL" evidence="6">
    <location>
        <begin position="488"/>
        <end position="741"/>
    </location>
</feature>
<dbReference type="SMART" id="SM00267">
    <property type="entry name" value="GGDEF"/>
    <property type="match status" value="1"/>
</dbReference>
<dbReference type="EMBL" id="PYGI01000001">
    <property type="protein sequence ID" value="PSL16755.1"/>
    <property type="molecule type" value="Genomic_DNA"/>
</dbReference>